<dbReference type="RefSeq" id="WP_003337152.1">
    <property type="nucleotide sequence ID" value="NZ_CP007806.1"/>
</dbReference>
<reference evidence="7 8" key="1">
    <citation type="journal article" date="2011" name="J. Bacteriol.">
        <title>Genome sequence of Brevibacillus laterosporus LMG 15441, a pathogen of invertebrates.</title>
        <authorList>
            <person name="Djukic M."/>
            <person name="Poehlein A."/>
            <person name="Thurmer A."/>
            <person name="Daniel R."/>
        </authorList>
    </citation>
    <scope>NUCLEOTIDE SEQUENCE [LARGE SCALE GENOMIC DNA]</scope>
    <source>
        <strain evidence="7 8">LMG 15441</strain>
    </source>
</reference>
<organism evidence="7 8">
    <name type="scientific">Brevibacillus laterosporus LMG 15441</name>
    <dbReference type="NCBI Taxonomy" id="1042163"/>
    <lineage>
        <taxon>Bacteria</taxon>
        <taxon>Bacillati</taxon>
        <taxon>Bacillota</taxon>
        <taxon>Bacilli</taxon>
        <taxon>Bacillales</taxon>
        <taxon>Paenibacillaceae</taxon>
        <taxon>Brevibacillus</taxon>
    </lineage>
</organism>
<dbReference type="eggNOG" id="COG4824">
    <property type="taxonomic scope" value="Bacteria"/>
</dbReference>
<dbReference type="InterPro" id="IPR006480">
    <property type="entry name" value="Phage_holin_4_1"/>
</dbReference>
<dbReference type="EMBL" id="CP007806">
    <property type="protein sequence ID" value="AIG27402.1"/>
    <property type="molecule type" value="Genomic_DNA"/>
</dbReference>
<sequence>MRLTTDIQTLFKPGNGIAALVGAVALPWIDILYGAERREVLVFFCLIIGADWLTGVCASKREKTYSSDYGIRKGIPRTLFIFLLPIIANFFDAALKTPGFLFYGVIFGLSYHTWISVTANTVRAGWGQFVPTSVMKIIGSELKAKSERSQKHKEGK</sequence>
<dbReference type="STRING" id="1042163.BRLA_c030900"/>
<feature type="transmembrane region" description="Helical" evidence="6">
    <location>
        <begin position="79"/>
        <end position="95"/>
    </location>
</feature>
<feature type="transmembrane region" description="Helical" evidence="6">
    <location>
        <begin position="16"/>
        <end position="34"/>
    </location>
</feature>
<evidence type="ECO:0000313" key="8">
    <source>
        <dbReference type="Proteomes" id="UP000005850"/>
    </source>
</evidence>
<dbReference type="KEGG" id="blr:BRLA_c030900"/>
<evidence type="ECO:0000256" key="1">
    <source>
        <dbReference type="ARBA" id="ARBA00004141"/>
    </source>
</evidence>
<feature type="transmembrane region" description="Helical" evidence="6">
    <location>
        <begin position="40"/>
        <end position="58"/>
    </location>
</feature>
<keyword evidence="4 6" id="KW-0472">Membrane</keyword>
<keyword evidence="3 6" id="KW-1133">Transmembrane helix</keyword>
<keyword evidence="2 6" id="KW-0812">Transmembrane</keyword>
<dbReference type="GO" id="GO:0016020">
    <property type="term" value="C:membrane"/>
    <property type="evidence" value="ECO:0007669"/>
    <property type="project" value="UniProtKB-SubCell"/>
</dbReference>
<comment type="subcellular location">
    <subcellularLocation>
        <location evidence="1">Membrane</location>
        <topology evidence="1">Multi-pass membrane protein</topology>
    </subcellularLocation>
</comment>
<dbReference type="Proteomes" id="UP000005850">
    <property type="component" value="Chromosome"/>
</dbReference>
<keyword evidence="8" id="KW-1185">Reference proteome</keyword>
<feature type="transmembrane region" description="Helical" evidence="6">
    <location>
        <begin position="101"/>
        <end position="119"/>
    </location>
</feature>
<proteinExistence type="inferred from homology"/>
<comment type="similarity">
    <text evidence="5">Belongs to the bacteriophage holin family. Cp-1 holin subfamily.</text>
</comment>
<accession>A0A075R4D6</accession>
<evidence type="ECO:0000256" key="2">
    <source>
        <dbReference type="ARBA" id="ARBA00022692"/>
    </source>
</evidence>
<dbReference type="Pfam" id="PF05105">
    <property type="entry name" value="Phage_holin_4_1"/>
    <property type="match status" value="1"/>
</dbReference>
<dbReference type="AlphaFoldDB" id="A0A075R4D6"/>
<dbReference type="HOGENOM" id="CLU_131939_0_0_9"/>
<evidence type="ECO:0000256" key="3">
    <source>
        <dbReference type="ARBA" id="ARBA00022989"/>
    </source>
</evidence>
<evidence type="ECO:0000256" key="6">
    <source>
        <dbReference type="SAM" id="Phobius"/>
    </source>
</evidence>
<evidence type="ECO:0000256" key="4">
    <source>
        <dbReference type="ARBA" id="ARBA00023136"/>
    </source>
</evidence>
<evidence type="ECO:0000313" key="7">
    <source>
        <dbReference type="EMBL" id="AIG27402.1"/>
    </source>
</evidence>
<gene>
    <name evidence="7" type="ORF">BRLA_c030900</name>
</gene>
<protein>
    <submittedName>
        <fullName evidence="7">Toxin secretion/phage lysis holin</fullName>
    </submittedName>
</protein>
<evidence type="ECO:0000256" key="5">
    <source>
        <dbReference type="ARBA" id="ARBA00023600"/>
    </source>
</evidence>
<dbReference type="NCBIfam" id="TIGR01593">
    <property type="entry name" value="holin_tox_secr"/>
    <property type="match status" value="1"/>
</dbReference>
<name>A0A075R4D6_BRELA</name>